<dbReference type="EMBL" id="JBHSBV010000001">
    <property type="protein sequence ID" value="MFC4200134.1"/>
    <property type="molecule type" value="Genomic_DNA"/>
</dbReference>
<name>A0ABV8NT50_9BURK</name>
<dbReference type="InterPro" id="IPR005546">
    <property type="entry name" value="Autotransporte_beta"/>
</dbReference>
<comment type="caution">
    <text evidence="4">The sequence shown here is derived from an EMBL/GenBank/DDBJ whole genome shotgun (WGS) entry which is preliminary data.</text>
</comment>
<evidence type="ECO:0000256" key="2">
    <source>
        <dbReference type="SAM" id="SignalP"/>
    </source>
</evidence>
<proteinExistence type="predicted"/>
<accession>A0ABV8NT50</accession>
<keyword evidence="5" id="KW-1185">Reference proteome</keyword>
<keyword evidence="2" id="KW-0732">Signal</keyword>
<dbReference type="InterPro" id="IPR006626">
    <property type="entry name" value="PbH1"/>
</dbReference>
<feature type="region of interest" description="Disordered" evidence="1">
    <location>
        <begin position="915"/>
        <end position="935"/>
    </location>
</feature>
<dbReference type="PROSITE" id="PS51208">
    <property type="entry name" value="AUTOTRANSPORTER"/>
    <property type="match status" value="1"/>
</dbReference>
<evidence type="ECO:0000256" key="1">
    <source>
        <dbReference type="SAM" id="MobiDB-lite"/>
    </source>
</evidence>
<gene>
    <name evidence="4" type="ORF">ACFOY1_04125</name>
</gene>
<dbReference type="SMART" id="SM00869">
    <property type="entry name" value="Autotransporter"/>
    <property type="match status" value="1"/>
</dbReference>
<evidence type="ECO:0000259" key="3">
    <source>
        <dbReference type="PROSITE" id="PS51208"/>
    </source>
</evidence>
<dbReference type="RefSeq" id="WP_217965106.1">
    <property type="nucleotide sequence ID" value="NZ_JAHTBN010000005.1"/>
</dbReference>
<reference evidence="5" key="1">
    <citation type="journal article" date="2019" name="Int. J. Syst. Evol. Microbiol.">
        <title>The Global Catalogue of Microorganisms (GCM) 10K type strain sequencing project: providing services to taxonomists for standard genome sequencing and annotation.</title>
        <authorList>
            <consortium name="The Broad Institute Genomics Platform"/>
            <consortium name="The Broad Institute Genome Sequencing Center for Infectious Disease"/>
            <person name="Wu L."/>
            <person name="Ma J."/>
        </authorList>
    </citation>
    <scope>NUCLEOTIDE SEQUENCE [LARGE SCALE GENOMIC DNA]</scope>
    <source>
        <strain evidence="5">LMG 24813</strain>
    </source>
</reference>
<evidence type="ECO:0000313" key="5">
    <source>
        <dbReference type="Proteomes" id="UP001595848"/>
    </source>
</evidence>
<feature type="chain" id="PRO_5047264032" evidence="2">
    <location>
        <begin position="20"/>
        <end position="1582"/>
    </location>
</feature>
<dbReference type="Pfam" id="PF03797">
    <property type="entry name" value="Autotransporter"/>
    <property type="match status" value="1"/>
</dbReference>
<feature type="signal peptide" evidence="2">
    <location>
        <begin position="1"/>
        <end position="19"/>
    </location>
</feature>
<dbReference type="Proteomes" id="UP001595848">
    <property type="component" value="Unassembled WGS sequence"/>
</dbReference>
<organism evidence="4 5">
    <name type="scientific">Candidimonas humi</name>
    <dbReference type="NCBI Taxonomy" id="683355"/>
    <lineage>
        <taxon>Bacteria</taxon>
        <taxon>Pseudomonadati</taxon>
        <taxon>Pseudomonadota</taxon>
        <taxon>Betaproteobacteria</taxon>
        <taxon>Burkholderiales</taxon>
        <taxon>Alcaligenaceae</taxon>
        <taxon>Candidimonas</taxon>
    </lineage>
</organism>
<evidence type="ECO:0000313" key="4">
    <source>
        <dbReference type="EMBL" id="MFC4200134.1"/>
    </source>
</evidence>
<feature type="domain" description="Autotransporter" evidence="3">
    <location>
        <begin position="1299"/>
        <end position="1582"/>
    </location>
</feature>
<sequence length="1582" mass="154488">MRATLLASALLGVYGVAAAAETLTCSSSCVLDPGTTYTSVVVNAPGVASGSGSVISGSAYELTKINAGGSLTLDGASISNDVSTPNGQNGRSVTASGAGATAHITNSVIDLTANSDNNYAHAYAAAVGADGGGHVVVDGGSITATGSKRTVGIEANGGGSIIDASNLTIDTYSTFGHAVNAYTDPNGAPTTATVNLDHVVITTHDPVYADGIQSANAGASVNAVDTDVVTSGAGSFGAEVFNGATASFTNGSITTAGAGAAGLRAYSGGSLGQGSITASGTHISTSGSNAAGALGGAENSAGNVTLHGVTIDTAGDHSPALESAYGGTVSVDNSSLTTHGLYSYGAYAHNGGAITLNGGSVTTANATGQVIQDGDGSRAYALYADGTGSSVSATNGTTILTNGQRAYGGYALGGGNVNISGGSITTNGFMAYGVYASGAGSTLTTNGTNITTTGDSADAVWAYQGGVTNVNGGVIDVGGDPNINAPHETANGLVAVGGDSSNSAGTINATGITLTTRGDNSIGALAGGDIGTAQTSGIINLNNSSITNVATSGAGRGILASYAGSSVSGSNNTISITGAGTGWSDMPVAVAAESQAQVNLTGGSISATGAQYTRGILATTGASVTTNGTAISTTGNNSHAVHAWGATSGEALVPTITINGGTITTTGDNSWGLYSQRTGNITSTADITTSGLAGFGAFAEEGAGITLNGGSITTTGGALNGTIGSFGVLAKNGSTVNVNNVAINTSGALADGLRSDRDASEAGGIIVASNTTVNTSGANANGVSVYGGNGSVTMTGGSVTTTGAGSSSAYLQDNATASFTGTSLNSAGSTFSSAFTQAGQSQNITLGSGTSVASNNGTLLGVTRSGGGADGTIALALQDGSFAQGNVYDPSGADQVTVTKGANAHWAGLVVDSTTQTVDPDSNPTQTGFSSGGNVVVDSTTPVNFTGTTSVGGDFSGATGGSTTFSGPTDIAGNLVGAQGSTTNFTGSANIGSVTGGSGSNINFTGSSTNIQGDVSGNQGTQISFSKGGSTNIGGSISLSGDGTSTHGGTIGNPIIVQGDVTVGDGALLGGNITSNGSLGGSGGTVGPGNSVGVQSYASSAGFTGNYFAEVNAAGKSDLLIIRSGNFDLSGIGLTVGQENRNGGYVLNHRYTIIQTPGGSVVNKFASTGLDSSFDGTLVKLDPVIYDPQDVQVTLSVDNSAVSNKRAGLSKNQNATLDGVLSVAGANAAADAALQSTDTGGALNQLSGEVHASTQSALLSTGDLLVRTLTDRMRGNLGAPMVAGAPVAAAGDLPAGAMPHSSALPLWAQVVGDWQTFKGGDDGTARSKLSLGGLYLGGDTQVGGGWRAGGALGYTNGRLNVDGRDSRSDLQSYTASIYGGKSWQTSKGRVNFLAGAAYTRNNVDTRRNVTVGGNETLKSSYHADAAQLFTELGYAMPMGRSSSIEPYARLAWINLRTQGFNESGGAAALHGDSSTDSLTTTTLGLRGATELAMGAHTARLTAGLGWRHAGGDVNPKTSLAFIQGSGSSFNVSGAPIARDAAVLDLGAEMAVGKRTTVGLSYGGQYGAGNSDSAGNLYLKMRF</sequence>
<protein>
    <submittedName>
        <fullName evidence="4">Autotransporter domain-containing protein</fullName>
    </submittedName>
</protein>
<dbReference type="SMART" id="SM00710">
    <property type="entry name" value="PbH1"/>
    <property type="match status" value="6"/>
</dbReference>